<feature type="signal peptide" evidence="1">
    <location>
        <begin position="1"/>
        <end position="18"/>
    </location>
</feature>
<keyword evidence="3" id="KW-1185">Reference proteome</keyword>
<dbReference type="Proteomes" id="UP001056012">
    <property type="component" value="Chromosome 8"/>
</dbReference>
<evidence type="ECO:0000256" key="1">
    <source>
        <dbReference type="SAM" id="SignalP"/>
    </source>
</evidence>
<dbReference type="OrthoDB" id="4831122at2759"/>
<evidence type="ECO:0000313" key="3">
    <source>
        <dbReference type="Proteomes" id="UP001056012"/>
    </source>
</evidence>
<feature type="chain" id="PRO_5040216526" evidence="1">
    <location>
        <begin position="19"/>
        <end position="254"/>
    </location>
</feature>
<dbReference type="AlphaFoldDB" id="A0A9Q8ZIV5"/>
<sequence>MHFTQLFALAASATLAIAAPAPDVVPAAKPAGVRVTADDVVLTGHGGRYQVMKRSEFEKHFAEDLAVSRKPAHLEDGFITYTGQELANVTSSHLSKRDVSVIVPGKKERFVGWDVQVSQIIKGGPGTKITISSGFTIGNSVSVKVGTDLTLVENFMSVSMDVTQSWETSETQTETFFVDVPEGKFGCWVHQAWTNRQYGKVWKGKVGSAGEVDEWFADSFEPKTYGQMAWVNGYFSPCFQDTFPMKRCHGEGDL</sequence>
<dbReference type="VEuPathDB" id="FungiDB:yc1106_10046"/>
<accession>A0A9Q8ZIV5</accession>
<proteinExistence type="predicted"/>
<name>A0A9Q8ZIV5_CURCL</name>
<protein>
    <submittedName>
        <fullName evidence="2">Uncharacterized protein</fullName>
    </submittedName>
</protein>
<keyword evidence="1" id="KW-0732">Signal</keyword>
<gene>
    <name evidence="2" type="ORF">yc1106_10046</name>
</gene>
<dbReference type="EMBL" id="CP089281">
    <property type="protein sequence ID" value="USP82772.1"/>
    <property type="molecule type" value="Genomic_DNA"/>
</dbReference>
<evidence type="ECO:0000313" key="2">
    <source>
        <dbReference type="EMBL" id="USP82772.1"/>
    </source>
</evidence>
<reference evidence="2" key="1">
    <citation type="submission" date="2021-12" db="EMBL/GenBank/DDBJ databases">
        <title>Curvularia clavata genome.</title>
        <authorList>
            <person name="Cao Y."/>
        </authorList>
    </citation>
    <scope>NUCLEOTIDE SEQUENCE</scope>
    <source>
        <strain evidence="2">Yc1106</strain>
    </source>
</reference>
<organism evidence="2 3">
    <name type="scientific">Curvularia clavata</name>
    <dbReference type="NCBI Taxonomy" id="95742"/>
    <lineage>
        <taxon>Eukaryota</taxon>
        <taxon>Fungi</taxon>
        <taxon>Dikarya</taxon>
        <taxon>Ascomycota</taxon>
        <taxon>Pezizomycotina</taxon>
        <taxon>Dothideomycetes</taxon>
        <taxon>Pleosporomycetidae</taxon>
        <taxon>Pleosporales</taxon>
        <taxon>Pleosporineae</taxon>
        <taxon>Pleosporaceae</taxon>
        <taxon>Curvularia</taxon>
    </lineage>
</organism>